<dbReference type="AlphaFoldDB" id="A0A816KHD6"/>
<evidence type="ECO:0000313" key="3">
    <source>
        <dbReference type="Proteomes" id="UP000824890"/>
    </source>
</evidence>
<organism evidence="1">
    <name type="scientific">Brassica napus</name>
    <name type="common">Rape</name>
    <dbReference type="NCBI Taxonomy" id="3708"/>
    <lineage>
        <taxon>Eukaryota</taxon>
        <taxon>Viridiplantae</taxon>
        <taxon>Streptophyta</taxon>
        <taxon>Embryophyta</taxon>
        <taxon>Tracheophyta</taxon>
        <taxon>Spermatophyta</taxon>
        <taxon>Magnoliopsida</taxon>
        <taxon>eudicotyledons</taxon>
        <taxon>Gunneridae</taxon>
        <taxon>Pentapetalae</taxon>
        <taxon>rosids</taxon>
        <taxon>malvids</taxon>
        <taxon>Brassicales</taxon>
        <taxon>Brassicaceae</taxon>
        <taxon>Brassiceae</taxon>
        <taxon>Brassica</taxon>
    </lineage>
</organism>
<evidence type="ECO:0000313" key="1">
    <source>
        <dbReference type="EMBL" id="CAF1918728.1"/>
    </source>
</evidence>
<reference evidence="2 3" key="2">
    <citation type="submission" date="2021-05" db="EMBL/GenBank/DDBJ databases">
        <title>Genome Assembly of Synthetic Allotetraploid Brassica napus Reveals Homoeologous Exchanges between Subgenomes.</title>
        <authorList>
            <person name="Davis J.T."/>
        </authorList>
    </citation>
    <scope>NUCLEOTIDE SEQUENCE [LARGE SCALE GENOMIC DNA]</scope>
    <source>
        <strain evidence="3">cv. Da-Ae</strain>
        <tissue evidence="2">Seedling</tissue>
    </source>
</reference>
<reference evidence="1" key="1">
    <citation type="submission" date="2021-01" db="EMBL/GenBank/DDBJ databases">
        <authorList>
            <consortium name="Genoscope - CEA"/>
            <person name="William W."/>
        </authorList>
    </citation>
    <scope>NUCLEOTIDE SEQUENCE</scope>
</reference>
<proteinExistence type="predicted"/>
<keyword evidence="3" id="KW-1185">Reference proteome</keyword>
<name>A0A816KHD6_BRANA</name>
<sequence>MEDFSGYPIHELGQFGSINLASSLSVDAQGLQKQVQKYCDFNLDVDEGSSNHDVDFPGDEYQPFVTMKASLSQSIQRLMLTIPMDR</sequence>
<evidence type="ECO:0000313" key="2">
    <source>
        <dbReference type="EMBL" id="KAH0898900.1"/>
    </source>
</evidence>
<protein>
    <submittedName>
        <fullName evidence="1">(rape) hypothetical protein</fullName>
    </submittedName>
</protein>
<dbReference type="EMBL" id="HG994366">
    <property type="protein sequence ID" value="CAF1918728.1"/>
    <property type="molecule type" value="Genomic_DNA"/>
</dbReference>
<accession>A0A816KHD6</accession>
<gene>
    <name evidence="1" type="ORF">DARMORV10_C02P44050.1</name>
    <name evidence="2" type="ORF">HID58_048468</name>
</gene>
<dbReference type="Proteomes" id="UP001295469">
    <property type="component" value="Chromosome C02"/>
</dbReference>
<dbReference type="Gramene" id="CDX96893">
    <property type="protein sequence ID" value="CDX96893"/>
    <property type="gene ID" value="GSBRNA2T00103772001"/>
</dbReference>
<dbReference type="EMBL" id="JAGKQM010000012">
    <property type="protein sequence ID" value="KAH0898900.1"/>
    <property type="molecule type" value="Genomic_DNA"/>
</dbReference>
<dbReference type="Proteomes" id="UP000824890">
    <property type="component" value="Unassembled WGS sequence"/>
</dbReference>